<evidence type="ECO:0000313" key="2">
    <source>
        <dbReference type="Proteomes" id="UP000230564"/>
    </source>
</evidence>
<protein>
    <submittedName>
        <fullName evidence="1">Uncharacterized protein</fullName>
    </submittedName>
</protein>
<evidence type="ECO:0000313" key="1">
    <source>
        <dbReference type="EMBL" id="PIR06237.1"/>
    </source>
</evidence>
<dbReference type="AlphaFoldDB" id="A0A2H0NBH7"/>
<sequence>MGKKILWMSRHEPHRRQIETLRNTYGGDTVVEQESRPFDDARQIAKRYREGHYDDMVIVAPLSVIQVLCNEGIRMLWSEAVEENDPSKVEFRGARGQGFRFVRFRRIKRVALEFED</sequence>
<dbReference type="Proteomes" id="UP000230564">
    <property type="component" value="Unassembled WGS sequence"/>
</dbReference>
<accession>A0A2H0NBH7</accession>
<name>A0A2H0NBH7_9BACT</name>
<comment type="caution">
    <text evidence="1">The sequence shown here is derived from an EMBL/GenBank/DDBJ whole genome shotgun (WGS) entry which is preliminary data.</text>
</comment>
<gene>
    <name evidence="1" type="ORF">COV55_04615</name>
</gene>
<dbReference type="EMBL" id="PCWQ01000016">
    <property type="protein sequence ID" value="PIR06237.1"/>
    <property type="molecule type" value="Genomic_DNA"/>
</dbReference>
<proteinExistence type="predicted"/>
<reference evidence="1 2" key="1">
    <citation type="submission" date="2017-09" db="EMBL/GenBank/DDBJ databases">
        <title>Depth-based differentiation of microbial function through sediment-hosted aquifers and enrichment of novel symbionts in the deep terrestrial subsurface.</title>
        <authorList>
            <person name="Probst A.J."/>
            <person name="Ladd B."/>
            <person name="Jarett J.K."/>
            <person name="Geller-Mcgrath D.E."/>
            <person name="Sieber C.M."/>
            <person name="Emerson J.B."/>
            <person name="Anantharaman K."/>
            <person name="Thomas B.C."/>
            <person name="Malmstrom R."/>
            <person name="Stieglmeier M."/>
            <person name="Klingl A."/>
            <person name="Woyke T."/>
            <person name="Ryan C.M."/>
            <person name="Banfield J.F."/>
        </authorList>
    </citation>
    <scope>NUCLEOTIDE SEQUENCE [LARGE SCALE GENOMIC DNA]</scope>
    <source>
        <strain evidence="1">CG11_big_fil_rev_8_21_14_0_20_36_20</strain>
    </source>
</reference>
<organism evidence="1 2">
    <name type="scientific">Candidatus Komeilibacteria bacterium CG11_big_fil_rev_8_21_14_0_20_36_20</name>
    <dbReference type="NCBI Taxonomy" id="1974477"/>
    <lineage>
        <taxon>Bacteria</taxon>
        <taxon>Candidatus Komeiliibacteriota</taxon>
    </lineage>
</organism>